<comment type="caution">
    <text evidence="1">The sequence shown here is derived from an EMBL/GenBank/DDBJ whole genome shotgun (WGS) entry which is preliminary data.</text>
</comment>
<gene>
    <name evidence="1" type="primary">spoVT_13</name>
    <name evidence="1" type="ORF">SDC9_189654</name>
</gene>
<sequence length="52" mass="5639">MEGYNHQLITPIIAEGDAMGAIIFLSKDKKMGEVEGKLAQTAAGFLGRQMEQ</sequence>
<name>A0A645HSS1_9ZZZZ</name>
<dbReference type="Gene3D" id="3.30.450.40">
    <property type="match status" value="1"/>
</dbReference>
<reference evidence="1" key="1">
    <citation type="submission" date="2019-08" db="EMBL/GenBank/DDBJ databases">
        <authorList>
            <person name="Kucharzyk K."/>
            <person name="Murdoch R.W."/>
            <person name="Higgins S."/>
            <person name="Loffler F."/>
        </authorList>
    </citation>
    <scope>NUCLEOTIDE SEQUENCE</scope>
</reference>
<proteinExistence type="predicted"/>
<dbReference type="Pfam" id="PF15714">
    <property type="entry name" value="SpoVT_C"/>
    <property type="match status" value="1"/>
</dbReference>
<evidence type="ECO:0000313" key="1">
    <source>
        <dbReference type="EMBL" id="MPN42098.1"/>
    </source>
</evidence>
<dbReference type="AlphaFoldDB" id="A0A645HSS1"/>
<dbReference type="InterPro" id="IPR029016">
    <property type="entry name" value="GAF-like_dom_sf"/>
</dbReference>
<organism evidence="1">
    <name type="scientific">bioreactor metagenome</name>
    <dbReference type="NCBI Taxonomy" id="1076179"/>
    <lineage>
        <taxon>unclassified sequences</taxon>
        <taxon>metagenomes</taxon>
        <taxon>ecological metagenomes</taxon>
    </lineage>
</organism>
<dbReference type="EMBL" id="VSSQ01099594">
    <property type="protein sequence ID" value="MPN42098.1"/>
    <property type="molecule type" value="Genomic_DNA"/>
</dbReference>
<accession>A0A645HSS1</accession>
<protein>
    <submittedName>
        <fullName evidence="1">Stage V sporulation protein T</fullName>
    </submittedName>
</protein>